<dbReference type="Pfam" id="PF04696">
    <property type="entry name" value="Pinin_SDK_memA"/>
    <property type="match status" value="1"/>
</dbReference>
<evidence type="ECO:0000256" key="4">
    <source>
        <dbReference type="ARBA" id="ARBA00023015"/>
    </source>
</evidence>
<gene>
    <name evidence="11" type="ordered locus">At1g15200</name>
    <name evidence="12" type="ORF">AN1_LOCUS1650</name>
</gene>
<accession>A0A654E9Y9</accession>
<dbReference type="InterPro" id="IPR006786">
    <property type="entry name" value="Pinin_SDK_MemA"/>
</dbReference>
<keyword evidence="6" id="KW-0508">mRNA splicing</keyword>
<organism evidence="12 13">
    <name type="scientific">Arabidopsis thaliana</name>
    <name type="common">Mouse-ear cress</name>
    <dbReference type="NCBI Taxonomy" id="3702"/>
    <lineage>
        <taxon>Eukaryota</taxon>
        <taxon>Viridiplantae</taxon>
        <taxon>Streptophyta</taxon>
        <taxon>Embryophyta</taxon>
        <taxon>Tracheophyta</taxon>
        <taxon>Spermatophyta</taxon>
        <taxon>Magnoliopsida</taxon>
        <taxon>eudicotyledons</taxon>
        <taxon>Gunneridae</taxon>
        <taxon>Pentapetalae</taxon>
        <taxon>rosids</taxon>
        <taxon>malvids</taxon>
        <taxon>Brassicales</taxon>
        <taxon>Brassicaceae</taxon>
        <taxon>Camelineae</taxon>
        <taxon>Arabidopsis</taxon>
    </lineage>
</organism>
<evidence type="ECO:0000256" key="3">
    <source>
        <dbReference type="ARBA" id="ARBA00022664"/>
    </source>
</evidence>
<feature type="domain" description="Pinin/SDK/MemA protein" evidence="10">
    <location>
        <begin position="160"/>
        <end position="261"/>
    </location>
</feature>
<dbReference type="GO" id="GO:0006397">
    <property type="term" value="P:mRNA processing"/>
    <property type="evidence" value="ECO:0007669"/>
    <property type="project" value="UniProtKB-KW"/>
</dbReference>
<evidence type="ECO:0000256" key="5">
    <source>
        <dbReference type="ARBA" id="ARBA00023163"/>
    </source>
</evidence>
<evidence type="ECO:0000259" key="10">
    <source>
        <dbReference type="Pfam" id="PF04696"/>
    </source>
</evidence>
<evidence type="ECO:0000313" key="12">
    <source>
        <dbReference type="EMBL" id="VYS46149.1"/>
    </source>
</evidence>
<dbReference type="InterPro" id="IPR039853">
    <property type="entry name" value="Pinin"/>
</dbReference>
<evidence type="ECO:0000256" key="2">
    <source>
        <dbReference type="ARBA" id="ARBA00010386"/>
    </source>
</evidence>
<feature type="compositionally biased region" description="Basic and acidic residues" evidence="9">
    <location>
        <begin position="81"/>
        <end position="91"/>
    </location>
</feature>
<dbReference type="AlphaFoldDB" id="A0A654E9Y9"/>
<feature type="compositionally biased region" description="Basic and acidic residues" evidence="9">
    <location>
        <begin position="446"/>
        <end position="470"/>
    </location>
</feature>
<dbReference type="GO" id="GO:0008380">
    <property type="term" value="P:RNA splicing"/>
    <property type="evidence" value="ECO:0007669"/>
    <property type="project" value="UniProtKB-KW"/>
</dbReference>
<feature type="compositionally biased region" description="Acidic residues" evidence="9">
    <location>
        <begin position="415"/>
        <end position="431"/>
    </location>
</feature>
<feature type="region of interest" description="Disordered" evidence="9">
    <location>
        <begin position="444"/>
        <end position="470"/>
    </location>
</feature>
<dbReference type="PANTHER" id="PTHR12707">
    <property type="entry name" value="PINN"/>
    <property type="match status" value="1"/>
</dbReference>
<evidence type="ECO:0000256" key="8">
    <source>
        <dbReference type="SAM" id="Coils"/>
    </source>
</evidence>
<dbReference type="EMBL" id="CACRSJ010000104">
    <property type="protein sequence ID" value="VYS46149.1"/>
    <property type="molecule type" value="Genomic_DNA"/>
</dbReference>
<keyword evidence="3" id="KW-0507">mRNA processing</keyword>
<feature type="region of interest" description="Disordered" evidence="9">
    <location>
        <begin position="397"/>
        <end position="431"/>
    </location>
</feature>
<evidence type="ECO:0000256" key="9">
    <source>
        <dbReference type="SAM" id="MobiDB-lite"/>
    </source>
</evidence>
<evidence type="ECO:0000256" key="1">
    <source>
        <dbReference type="ARBA" id="ARBA00004123"/>
    </source>
</evidence>
<dbReference type="OrthoDB" id="330772at2759"/>
<dbReference type="Araport" id="AT1G15200"/>
<evidence type="ECO:0000313" key="11">
    <source>
        <dbReference type="Araport" id="AT1G15200"/>
    </source>
</evidence>
<dbReference type="GeneID" id="838086"/>
<dbReference type="SMR" id="A0A654E9Y9"/>
<dbReference type="Proteomes" id="UP000426265">
    <property type="component" value="Unassembled WGS sequence"/>
</dbReference>
<proteinExistence type="inferred from homology"/>
<comment type="subcellular location">
    <subcellularLocation>
        <location evidence="1">Nucleus</location>
    </subcellularLocation>
</comment>
<dbReference type="PANTHER" id="PTHR12707:SF0">
    <property type="entry name" value="PININ"/>
    <property type="match status" value="1"/>
</dbReference>
<name>A0A654E9Y9_ARATH</name>
<dbReference type="ExpressionAtlas" id="A0A654E9Y9">
    <property type="expression patterns" value="baseline and differential"/>
</dbReference>
<keyword evidence="8" id="KW-0175">Coiled coil</keyword>
<protein>
    <recommendedName>
        <fullName evidence="10">Pinin/SDK/MemA protein domain-containing protein</fullName>
    </recommendedName>
</protein>
<comment type="similarity">
    <text evidence="2">Belongs to the pinin family.</text>
</comment>
<keyword evidence="5" id="KW-0804">Transcription</keyword>
<feature type="coiled-coil region" evidence="8">
    <location>
        <begin position="190"/>
        <end position="217"/>
    </location>
</feature>
<evidence type="ECO:0000256" key="6">
    <source>
        <dbReference type="ARBA" id="ARBA00023187"/>
    </source>
</evidence>
<evidence type="ECO:0000256" key="7">
    <source>
        <dbReference type="ARBA" id="ARBA00023242"/>
    </source>
</evidence>
<evidence type="ECO:0000313" key="13">
    <source>
        <dbReference type="Proteomes" id="UP000426265"/>
    </source>
</evidence>
<feature type="compositionally biased region" description="Basic and acidic residues" evidence="9">
    <location>
        <begin position="18"/>
        <end position="36"/>
    </location>
</feature>
<keyword evidence="7" id="KW-0539">Nucleus</keyword>
<sequence>MGDTALEKTAEELRHEIDELHRQQREITERLRDPRGLRRGGFSNVAPRNQGRRGFPRPAERNDVEDEPPAKRRLSSAVVKVDGEDVSKDGEFPVDGNGTQVKVGENGTSDQSDKKQSGLHRGSWSQRDAEQRRTNKRYEAFALPEPAPRVLPKNEDPKLVNRNRRMLGNLLGTLEKFRKEDKQRSGTDAYARRTAALQRAEEKAREESERLRLQERENLTEKRRRDLTLRARVAAKAEQKKLELLFLQWSEHQKKLSNFISDEIANCYVFHLQVIFYFGPKSVHIDNFIEAKISFHSRAYKGNVWCYRTKAEPRIYYAPVKPLEEDTSEVEQQKERTFLEWKAARRQEVSEYQKEIEEQCLGNVEKELERWQNARKARKANNEGMNLQETMDKELETHRMEHGPKKRKIPGGGVGDEDEEDEVEDINGGEDEMIMDDLLEEGGDGTIKEEVATDTVKAEAVEEDIKHEVL</sequence>
<reference evidence="12 13" key="1">
    <citation type="submission" date="2019-11" db="EMBL/GenBank/DDBJ databases">
        <authorList>
            <person name="Jiao W.-B."/>
            <person name="Schneeberger K."/>
        </authorList>
    </citation>
    <scope>NUCLEOTIDE SEQUENCE [LARGE SCALE GENOMIC DNA]</scope>
    <source>
        <strain evidence="13">cv. An-1</strain>
    </source>
</reference>
<feature type="region of interest" description="Disordered" evidence="9">
    <location>
        <begin position="18"/>
        <end position="134"/>
    </location>
</feature>
<dbReference type="GO" id="GO:0005634">
    <property type="term" value="C:nucleus"/>
    <property type="evidence" value="ECO:0007669"/>
    <property type="project" value="UniProtKB-SubCell"/>
</dbReference>
<keyword evidence="4" id="KW-0805">Transcription regulation</keyword>